<dbReference type="PANTHER" id="PTHR33337:SF40">
    <property type="entry name" value="CENP-V_GFA DOMAIN-CONTAINING PROTEIN-RELATED"/>
    <property type="match status" value="1"/>
</dbReference>
<keyword evidence="7" id="KW-1185">Reference proteome</keyword>
<dbReference type="RefSeq" id="WP_048494344.1">
    <property type="nucleotide sequence ID" value="NZ_LFBU01000001.1"/>
</dbReference>
<dbReference type="STRING" id="1658765.Msub_10256"/>
<dbReference type="Gene3D" id="3.90.1590.10">
    <property type="entry name" value="glutathione-dependent formaldehyde- activating enzyme (gfa)"/>
    <property type="match status" value="1"/>
</dbReference>
<evidence type="ECO:0000313" key="7">
    <source>
        <dbReference type="Proteomes" id="UP000036102"/>
    </source>
</evidence>
<dbReference type="EMBL" id="LFBU01000001">
    <property type="protein sequence ID" value="KMQ74085.1"/>
    <property type="molecule type" value="Genomic_DNA"/>
</dbReference>
<reference evidence="6 7" key="1">
    <citation type="submission" date="2015-06" db="EMBL/GenBank/DDBJ databases">
        <title>Marinobacter subterrani, a genetically tractable neutrophilic iron-oxidizing strain isolated from the Soudan Iron Mine.</title>
        <authorList>
            <person name="Bonis B.M."/>
            <person name="Gralnick J.A."/>
        </authorList>
    </citation>
    <scope>NUCLEOTIDE SEQUENCE [LARGE SCALE GENOMIC DNA]</scope>
    <source>
        <strain evidence="6 7">JG233</strain>
    </source>
</reference>
<comment type="caution">
    <text evidence="6">The sequence shown here is derived from an EMBL/GenBank/DDBJ whole genome shotgun (WGS) entry which is preliminary data.</text>
</comment>
<organism evidence="6 7">
    <name type="scientific">Marinobacter subterrani</name>
    <dbReference type="NCBI Taxonomy" id="1658765"/>
    <lineage>
        <taxon>Bacteria</taxon>
        <taxon>Pseudomonadati</taxon>
        <taxon>Pseudomonadota</taxon>
        <taxon>Gammaproteobacteria</taxon>
        <taxon>Pseudomonadales</taxon>
        <taxon>Marinobacteraceae</taxon>
        <taxon>Marinobacter</taxon>
    </lineage>
</organism>
<feature type="domain" description="CENP-V/GFA" evidence="5">
    <location>
        <begin position="4"/>
        <end position="119"/>
    </location>
</feature>
<dbReference type="PATRIC" id="fig|1658765.3.peg.251"/>
<dbReference type="AlphaFoldDB" id="A0A0J7LYZ0"/>
<evidence type="ECO:0000256" key="4">
    <source>
        <dbReference type="ARBA" id="ARBA00023239"/>
    </source>
</evidence>
<dbReference type="OrthoDB" id="4188830at2"/>
<dbReference type="PANTHER" id="PTHR33337">
    <property type="entry name" value="GFA DOMAIN-CONTAINING PROTEIN"/>
    <property type="match status" value="1"/>
</dbReference>
<keyword evidence="3" id="KW-0862">Zinc</keyword>
<proteinExistence type="inferred from homology"/>
<name>A0A0J7LYZ0_9GAMM</name>
<accession>A0A0J7LYZ0</accession>
<dbReference type="Proteomes" id="UP000036102">
    <property type="component" value="Unassembled WGS sequence"/>
</dbReference>
<evidence type="ECO:0000259" key="5">
    <source>
        <dbReference type="PROSITE" id="PS51891"/>
    </source>
</evidence>
<evidence type="ECO:0000256" key="1">
    <source>
        <dbReference type="ARBA" id="ARBA00005495"/>
    </source>
</evidence>
<protein>
    <recommendedName>
        <fullName evidence="5">CENP-V/GFA domain-containing protein</fullName>
    </recommendedName>
</protein>
<dbReference type="PROSITE" id="PS51891">
    <property type="entry name" value="CENP_V_GFA"/>
    <property type="match status" value="1"/>
</dbReference>
<sequence length="132" mass="14653">MTYLTGSCLCGSVTIRVSDQFQFIGYCHCSECQKWSGSAFATGGLVNSEDLVITSGKELVSCYHKSEETDLCFCSTCGASLFSEKLRLGKYVVRLGILDDTPTQRPDVHIFTASKAPWFELTDQLEKFEQLP</sequence>
<dbReference type="GO" id="GO:0046872">
    <property type="term" value="F:metal ion binding"/>
    <property type="evidence" value="ECO:0007669"/>
    <property type="project" value="UniProtKB-KW"/>
</dbReference>
<evidence type="ECO:0000256" key="2">
    <source>
        <dbReference type="ARBA" id="ARBA00022723"/>
    </source>
</evidence>
<dbReference type="SUPFAM" id="SSF51316">
    <property type="entry name" value="Mss4-like"/>
    <property type="match status" value="1"/>
</dbReference>
<dbReference type="GO" id="GO:0016846">
    <property type="term" value="F:carbon-sulfur lyase activity"/>
    <property type="evidence" value="ECO:0007669"/>
    <property type="project" value="InterPro"/>
</dbReference>
<keyword evidence="2" id="KW-0479">Metal-binding</keyword>
<comment type="similarity">
    <text evidence="1">Belongs to the Gfa family.</text>
</comment>
<dbReference type="Pfam" id="PF04828">
    <property type="entry name" value="GFA"/>
    <property type="match status" value="1"/>
</dbReference>
<keyword evidence="4" id="KW-0456">Lyase</keyword>
<dbReference type="InterPro" id="IPR011057">
    <property type="entry name" value="Mss4-like_sf"/>
</dbReference>
<dbReference type="InterPro" id="IPR006913">
    <property type="entry name" value="CENP-V/GFA"/>
</dbReference>
<evidence type="ECO:0000313" key="6">
    <source>
        <dbReference type="EMBL" id="KMQ74085.1"/>
    </source>
</evidence>
<gene>
    <name evidence="6" type="ORF">Msub_10256</name>
</gene>
<evidence type="ECO:0000256" key="3">
    <source>
        <dbReference type="ARBA" id="ARBA00022833"/>
    </source>
</evidence>